<protein>
    <submittedName>
        <fullName evidence="1">Uncharacterized protein</fullName>
    </submittedName>
</protein>
<gene>
    <name evidence="1" type="ORF">N478_08230</name>
</gene>
<name>A0A167ILW9_9GAMM</name>
<reference evidence="1 2" key="1">
    <citation type="submission" date="2013-07" db="EMBL/GenBank/DDBJ databases">
        <title>Comparative Genomic and Metabolomic Analysis of Twelve Strains of Pseudoalteromonas luteoviolacea.</title>
        <authorList>
            <person name="Vynne N.G."/>
            <person name="Mansson M."/>
            <person name="Gram L."/>
        </authorList>
    </citation>
    <scope>NUCLEOTIDE SEQUENCE [LARGE SCALE GENOMIC DNA]</scope>
    <source>
        <strain evidence="1 2">S4060-1</strain>
    </source>
</reference>
<evidence type="ECO:0000313" key="1">
    <source>
        <dbReference type="EMBL" id="KZN59695.1"/>
    </source>
</evidence>
<comment type="caution">
    <text evidence="1">The sequence shown here is derived from an EMBL/GenBank/DDBJ whole genome shotgun (WGS) entry which is preliminary data.</text>
</comment>
<accession>A0A167ILW9</accession>
<organism evidence="1 2">
    <name type="scientific">Pseudoalteromonas luteoviolacea S4060-1</name>
    <dbReference type="NCBI Taxonomy" id="1365257"/>
    <lineage>
        <taxon>Bacteria</taxon>
        <taxon>Pseudomonadati</taxon>
        <taxon>Pseudomonadota</taxon>
        <taxon>Gammaproteobacteria</taxon>
        <taxon>Alteromonadales</taxon>
        <taxon>Pseudoalteromonadaceae</taxon>
        <taxon>Pseudoalteromonas</taxon>
    </lineage>
</organism>
<dbReference type="AlphaFoldDB" id="A0A167ILW9"/>
<sequence>MTERANLEICRAACKKAPMGPFRFKTARKAAFI</sequence>
<dbReference type="EMBL" id="AUXX01000067">
    <property type="protein sequence ID" value="KZN59695.1"/>
    <property type="molecule type" value="Genomic_DNA"/>
</dbReference>
<proteinExistence type="predicted"/>
<dbReference type="Proteomes" id="UP000076661">
    <property type="component" value="Unassembled WGS sequence"/>
</dbReference>
<evidence type="ECO:0000313" key="2">
    <source>
        <dbReference type="Proteomes" id="UP000076661"/>
    </source>
</evidence>